<dbReference type="EMBL" id="QFQI01000015">
    <property type="protein sequence ID" value="PZQ58620.1"/>
    <property type="molecule type" value="Genomic_DNA"/>
</dbReference>
<evidence type="ECO:0000313" key="2">
    <source>
        <dbReference type="Proteomes" id="UP000249229"/>
    </source>
</evidence>
<accession>A0A2W5R585</accession>
<organism evidence="1 2">
    <name type="scientific">Sphingomonas taxi</name>
    <dbReference type="NCBI Taxonomy" id="1549858"/>
    <lineage>
        <taxon>Bacteria</taxon>
        <taxon>Pseudomonadati</taxon>
        <taxon>Pseudomonadota</taxon>
        <taxon>Alphaproteobacteria</taxon>
        <taxon>Sphingomonadales</taxon>
        <taxon>Sphingomonadaceae</taxon>
        <taxon>Sphingomonas</taxon>
    </lineage>
</organism>
<reference evidence="1 2" key="1">
    <citation type="submission" date="2017-08" db="EMBL/GenBank/DDBJ databases">
        <title>Infants hospitalized years apart are colonized by the same room-sourced microbial strains.</title>
        <authorList>
            <person name="Brooks B."/>
            <person name="Olm M.R."/>
            <person name="Firek B.A."/>
            <person name="Baker R."/>
            <person name="Thomas B.C."/>
            <person name="Morowitz M.J."/>
            <person name="Banfield J.F."/>
        </authorList>
    </citation>
    <scope>NUCLEOTIDE SEQUENCE [LARGE SCALE GENOMIC DNA]</scope>
    <source>
        <strain evidence="1">S2_005_001_R1_22</strain>
    </source>
</reference>
<gene>
    <name evidence="1" type="ORF">DI544_13765</name>
</gene>
<dbReference type="Proteomes" id="UP000249229">
    <property type="component" value="Unassembled WGS sequence"/>
</dbReference>
<comment type="caution">
    <text evidence="1">The sequence shown here is derived from an EMBL/GenBank/DDBJ whole genome shotgun (WGS) entry which is preliminary data.</text>
</comment>
<evidence type="ECO:0000313" key="1">
    <source>
        <dbReference type="EMBL" id="PZQ58620.1"/>
    </source>
</evidence>
<protein>
    <submittedName>
        <fullName evidence="1">Uncharacterized protein</fullName>
    </submittedName>
</protein>
<proteinExistence type="predicted"/>
<sequence length="62" mass="6523">MDNPAIARLEAAIGRVEQAIAQRRAADALLERRHATLKATMAQAVAALDAIIDNDPAAEGTD</sequence>
<dbReference type="AlphaFoldDB" id="A0A2W5R585"/>
<name>A0A2W5R585_9SPHN</name>